<dbReference type="GO" id="GO:0003677">
    <property type="term" value="F:DNA binding"/>
    <property type="evidence" value="ECO:0007669"/>
    <property type="project" value="InterPro"/>
</dbReference>
<dbReference type="Pfam" id="PF01797">
    <property type="entry name" value="Y1_Tnp"/>
    <property type="match status" value="1"/>
</dbReference>
<dbReference type="PATRIC" id="fig|135826.4.peg.2846"/>
<dbReference type="PANTHER" id="PTHR34322">
    <property type="entry name" value="TRANSPOSASE, Y1_TNP DOMAIN-CONTAINING"/>
    <property type="match status" value="1"/>
</dbReference>
<evidence type="ECO:0000256" key="1">
    <source>
        <dbReference type="SAM" id="MobiDB-lite"/>
    </source>
</evidence>
<proteinExistence type="predicted"/>
<name>A0A0C2VMB0_9BACL</name>
<reference evidence="3 4" key="1">
    <citation type="submission" date="2015-01" db="EMBL/GenBank/DDBJ databases">
        <title>Genome sequence of Jeotgalibacillus alimentarius.</title>
        <authorList>
            <person name="Goh K.M."/>
            <person name="Chan K.-G."/>
            <person name="Yaakop A.S."/>
            <person name="Ee R."/>
            <person name="Gan H.M."/>
            <person name="Chan C.S."/>
        </authorList>
    </citation>
    <scope>NUCLEOTIDE SEQUENCE [LARGE SCALE GENOMIC DNA]</scope>
    <source>
        <strain evidence="3 4">YKJ-13</strain>
    </source>
</reference>
<sequence length="124" mass="14754">MTEKRHFKQDAYYHVIMRGNNRGFFFRSKEDMAELERALLHAYLKYPFTILAYCFMTNHYHLLIRAEKDPLGKIMAVVNRRYSDSYSSRYGQYRPDLSETVIRKRSGRDSLTADGEHLYSPQSD</sequence>
<dbReference type="AlphaFoldDB" id="A0A0C2VMB0"/>
<dbReference type="RefSeq" id="WP_235420729.1">
    <property type="nucleotide sequence ID" value="NZ_JXRQ01000026.1"/>
</dbReference>
<dbReference type="GO" id="GO:0006313">
    <property type="term" value="P:DNA transposition"/>
    <property type="evidence" value="ECO:0007669"/>
    <property type="project" value="InterPro"/>
</dbReference>
<dbReference type="InterPro" id="IPR036515">
    <property type="entry name" value="Transposase_17_sf"/>
</dbReference>
<evidence type="ECO:0000313" key="4">
    <source>
        <dbReference type="Proteomes" id="UP000031950"/>
    </source>
</evidence>
<evidence type="ECO:0000259" key="2">
    <source>
        <dbReference type="SMART" id="SM01321"/>
    </source>
</evidence>
<accession>A0A0C2VMB0</accession>
<dbReference type="GO" id="GO:0004803">
    <property type="term" value="F:transposase activity"/>
    <property type="evidence" value="ECO:0007669"/>
    <property type="project" value="InterPro"/>
</dbReference>
<feature type="domain" description="Transposase IS200-like" evidence="2">
    <location>
        <begin position="8"/>
        <end position="120"/>
    </location>
</feature>
<dbReference type="SMART" id="SM01321">
    <property type="entry name" value="Y1_Tnp"/>
    <property type="match status" value="1"/>
</dbReference>
<dbReference type="STRING" id="135826.KP77_28630"/>
<feature type="region of interest" description="Disordered" evidence="1">
    <location>
        <begin position="105"/>
        <end position="124"/>
    </location>
</feature>
<dbReference type="PANTHER" id="PTHR34322:SF2">
    <property type="entry name" value="TRANSPOSASE IS200-LIKE DOMAIN-CONTAINING PROTEIN"/>
    <property type="match status" value="1"/>
</dbReference>
<dbReference type="EMBL" id="JXRQ01000026">
    <property type="protein sequence ID" value="KIL45571.1"/>
    <property type="molecule type" value="Genomic_DNA"/>
</dbReference>
<keyword evidence="4" id="KW-1185">Reference proteome</keyword>
<organism evidence="3 4">
    <name type="scientific">Jeotgalibacillus alimentarius</name>
    <dbReference type="NCBI Taxonomy" id="135826"/>
    <lineage>
        <taxon>Bacteria</taxon>
        <taxon>Bacillati</taxon>
        <taxon>Bacillota</taxon>
        <taxon>Bacilli</taxon>
        <taxon>Bacillales</taxon>
        <taxon>Caryophanaceae</taxon>
        <taxon>Jeotgalibacillus</taxon>
    </lineage>
</organism>
<dbReference type="Gene3D" id="3.30.70.1290">
    <property type="entry name" value="Transposase IS200-like"/>
    <property type="match status" value="1"/>
</dbReference>
<evidence type="ECO:0000313" key="3">
    <source>
        <dbReference type="EMBL" id="KIL45571.1"/>
    </source>
</evidence>
<dbReference type="InterPro" id="IPR002686">
    <property type="entry name" value="Transposase_17"/>
</dbReference>
<dbReference type="Proteomes" id="UP000031950">
    <property type="component" value="Unassembled WGS sequence"/>
</dbReference>
<comment type="caution">
    <text evidence="3">The sequence shown here is derived from an EMBL/GenBank/DDBJ whole genome shotgun (WGS) entry which is preliminary data.</text>
</comment>
<gene>
    <name evidence="3" type="ORF">KP77_28630</name>
</gene>
<dbReference type="SUPFAM" id="SSF143422">
    <property type="entry name" value="Transposase IS200-like"/>
    <property type="match status" value="1"/>
</dbReference>
<protein>
    <recommendedName>
        <fullName evidence="2">Transposase IS200-like domain-containing protein</fullName>
    </recommendedName>
</protein>